<dbReference type="EMBL" id="CP001034">
    <property type="protein sequence ID" value="ACB86415.1"/>
    <property type="molecule type" value="Genomic_DNA"/>
</dbReference>
<comment type="subcellular location">
    <subcellularLocation>
        <location evidence="1">Cell membrane</location>
        <topology evidence="1">Multi-pass membrane protein</topology>
    </subcellularLocation>
</comment>
<keyword evidence="2" id="KW-1003">Cell membrane</keyword>
<dbReference type="Proteomes" id="UP000001683">
    <property type="component" value="Chromosome"/>
</dbReference>
<gene>
    <name evidence="8" type="ordered locus">Nther_2868</name>
</gene>
<dbReference type="KEGG" id="nth:Nther_2868"/>
<reference evidence="8 9" key="2">
    <citation type="journal article" date="2011" name="J. Bacteriol.">
        <title>Complete genome sequence of the anaerobic, halophilic alkalithermophile Natranaerobius thermophilus JW/NM-WN-LF.</title>
        <authorList>
            <person name="Zhao B."/>
            <person name="Mesbah N.M."/>
            <person name="Dalin E."/>
            <person name="Goodwin L."/>
            <person name="Nolan M."/>
            <person name="Pitluck S."/>
            <person name="Chertkov O."/>
            <person name="Brettin T.S."/>
            <person name="Han J."/>
            <person name="Larimer F.W."/>
            <person name="Land M.L."/>
            <person name="Hauser L."/>
            <person name="Kyrpides N."/>
            <person name="Wiegel J."/>
        </authorList>
    </citation>
    <scope>NUCLEOTIDE SEQUENCE [LARGE SCALE GENOMIC DNA]</scope>
    <source>
        <strain evidence="9">ATCC BAA-1301 / DSM 18059 / JW/NM-WN-LF</strain>
    </source>
</reference>
<dbReference type="Gene3D" id="1.20.58.220">
    <property type="entry name" value="Phosphate transport system protein phou homolog 2, domain 2"/>
    <property type="match status" value="1"/>
</dbReference>
<dbReference type="NCBIfam" id="TIGR00704">
    <property type="entry name" value="NaPi_cotrn_rel"/>
    <property type="match status" value="1"/>
</dbReference>
<evidence type="ECO:0000256" key="5">
    <source>
        <dbReference type="ARBA" id="ARBA00023136"/>
    </source>
</evidence>
<feature type="domain" description="PhoU" evidence="7">
    <location>
        <begin position="343"/>
        <end position="427"/>
    </location>
</feature>
<feature type="transmembrane region" description="Helical" evidence="6">
    <location>
        <begin position="138"/>
        <end position="156"/>
    </location>
</feature>
<evidence type="ECO:0000256" key="6">
    <source>
        <dbReference type="SAM" id="Phobius"/>
    </source>
</evidence>
<feature type="transmembrane region" description="Helical" evidence="6">
    <location>
        <begin position="243"/>
        <end position="261"/>
    </location>
</feature>
<dbReference type="Pfam" id="PF02690">
    <property type="entry name" value="Na_Pi_cotrans"/>
    <property type="match status" value="2"/>
</dbReference>
<keyword evidence="3 6" id="KW-0812">Transmembrane</keyword>
<keyword evidence="5 6" id="KW-0472">Membrane</keyword>
<name>B2A3I6_NATTJ</name>
<feature type="domain" description="PhoU" evidence="7">
    <location>
        <begin position="448"/>
        <end position="531"/>
    </location>
</feature>
<dbReference type="InParanoid" id="B2A3I6"/>
<reference evidence="8 9" key="1">
    <citation type="submission" date="2008-04" db="EMBL/GenBank/DDBJ databases">
        <title>Complete sequence of chromosome of Natranaerobius thermophilus JW/NM-WN-LF.</title>
        <authorList>
            <consortium name="US DOE Joint Genome Institute"/>
            <person name="Copeland A."/>
            <person name="Lucas S."/>
            <person name="Lapidus A."/>
            <person name="Glavina del Rio T."/>
            <person name="Dalin E."/>
            <person name="Tice H."/>
            <person name="Bruce D."/>
            <person name="Goodwin L."/>
            <person name="Pitluck S."/>
            <person name="Chertkov O."/>
            <person name="Brettin T."/>
            <person name="Detter J.C."/>
            <person name="Han C."/>
            <person name="Kuske C.R."/>
            <person name="Schmutz J."/>
            <person name="Larimer F."/>
            <person name="Land M."/>
            <person name="Hauser L."/>
            <person name="Kyrpides N."/>
            <person name="Lykidis A."/>
            <person name="Mesbah N.M."/>
            <person name="Wiegel J."/>
        </authorList>
    </citation>
    <scope>NUCLEOTIDE SEQUENCE [LARGE SCALE GENOMIC DNA]</scope>
    <source>
        <strain evidence="9">ATCC BAA-1301 / DSM 18059 / JW/NM-WN-LF</strain>
    </source>
</reference>
<dbReference type="GO" id="GO:0044341">
    <property type="term" value="P:sodium-dependent phosphate transport"/>
    <property type="evidence" value="ECO:0007669"/>
    <property type="project" value="InterPro"/>
</dbReference>
<keyword evidence="4 6" id="KW-1133">Transmembrane helix</keyword>
<feature type="transmembrane region" description="Helical" evidence="6">
    <location>
        <begin position="214"/>
        <end position="237"/>
    </location>
</feature>
<accession>B2A3I6</accession>
<protein>
    <submittedName>
        <fullName evidence="8">Na/Pi-cotransporter II-related protein</fullName>
    </submittedName>
</protein>
<evidence type="ECO:0000256" key="4">
    <source>
        <dbReference type="ARBA" id="ARBA00022989"/>
    </source>
</evidence>
<dbReference type="RefSeq" id="WP_012449247.1">
    <property type="nucleotide sequence ID" value="NC_010718.1"/>
</dbReference>
<dbReference type="STRING" id="457570.Nther_2868"/>
<dbReference type="SUPFAM" id="SSF109755">
    <property type="entry name" value="PhoU-like"/>
    <property type="match status" value="1"/>
</dbReference>
<dbReference type="GO" id="GO:0005886">
    <property type="term" value="C:plasma membrane"/>
    <property type="evidence" value="ECO:0007669"/>
    <property type="project" value="UniProtKB-SubCell"/>
</dbReference>
<dbReference type="FunCoup" id="B2A3I6">
    <property type="interactions" value="13"/>
</dbReference>
<dbReference type="PANTHER" id="PTHR10010">
    <property type="entry name" value="SOLUTE CARRIER FAMILY 34 SODIUM PHOSPHATE , MEMBER 2-RELATED"/>
    <property type="match status" value="1"/>
</dbReference>
<dbReference type="InterPro" id="IPR026022">
    <property type="entry name" value="PhoU_dom"/>
</dbReference>
<dbReference type="NCBIfam" id="NF037997">
    <property type="entry name" value="Na_Pi_symport"/>
    <property type="match status" value="1"/>
</dbReference>
<evidence type="ECO:0000313" key="9">
    <source>
        <dbReference type="Proteomes" id="UP000001683"/>
    </source>
</evidence>
<feature type="transmembrane region" description="Helical" evidence="6">
    <location>
        <begin position="69"/>
        <end position="91"/>
    </location>
</feature>
<feature type="transmembrane region" description="Helical" evidence="6">
    <location>
        <begin position="176"/>
        <end position="202"/>
    </location>
</feature>
<feature type="transmembrane region" description="Helical" evidence="6">
    <location>
        <begin position="45"/>
        <end position="62"/>
    </location>
</feature>
<feature type="transmembrane region" description="Helical" evidence="6">
    <location>
        <begin position="7"/>
        <end position="25"/>
    </location>
</feature>
<dbReference type="HOGENOM" id="CLU_025623_0_1_9"/>
<evidence type="ECO:0000256" key="1">
    <source>
        <dbReference type="ARBA" id="ARBA00004651"/>
    </source>
</evidence>
<dbReference type="Pfam" id="PF01895">
    <property type="entry name" value="PhoU"/>
    <property type="match status" value="2"/>
</dbReference>
<feature type="transmembrane region" description="Helical" evidence="6">
    <location>
        <begin position="103"/>
        <end position="126"/>
    </location>
</feature>
<dbReference type="eggNOG" id="COG1283">
    <property type="taxonomic scope" value="Bacteria"/>
</dbReference>
<proteinExistence type="predicted"/>
<keyword evidence="9" id="KW-1185">Reference proteome</keyword>
<dbReference type="InterPro" id="IPR003841">
    <property type="entry name" value="Na/Pi_transpt"/>
</dbReference>
<evidence type="ECO:0000313" key="8">
    <source>
        <dbReference type="EMBL" id="ACB86415.1"/>
    </source>
</evidence>
<dbReference type="AlphaFoldDB" id="B2A3I6"/>
<organism evidence="8 9">
    <name type="scientific">Natranaerobius thermophilus (strain ATCC BAA-1301 / DSM 18059 / JW/NM-WN-LF)</name>
    <dbReference type="NCBI Taxonomy" id="457570"/>
    <lineage>
        <taxon>Bacteria</taxon>
        <taxon>Bacillati</taxon>
        <taxon>Bacillota</taxon>
        <taxon>Clostridia</taxon>
        <taxon>Natranaerobiales</taxon>
        <taxon>Natranaerobiaceae</taxon>
        <taxon>Natranaerobius</taxon>
    </lineage>
</organism>
<evidence type="ECO:0000256" key="3">
    <source>
        <dbReference type="ARBA" id="ARBA00022692"/>
    </source>
</evidence>
<evidence type="ECO:0000256" key="2">
    <source>
        <dbReference type="ARBA" id="ARBA00022475"/>
    </source>
</evidence>
<dbReference type="PANTHER" id="PTHR10010:SF46">
    <property type="entry name" value="SODIUM-DEPENDENT PHOSPHATE TRANSPORT PROTEIN 2B"/>
    <property type="match status" value="1"/>
</dbReference>
<dbReference type="InterPro" id="IPR004633">
    <property type="entry name" value="NaPi_cotrn-rel/YqeW-like"/>
</dbReference>
<evidence type="ECO:0000259" key="7">
    <source>
        <dbReference type="Pfam" id="PF01895"/>
    </source>
</evidence>
<dbReference type="GO" id="GO:0005436">
    <property type="term" value="F:sodium:phosphate symporter activity"/>
    <property type="evidence" value="ECO:0007669"/>
    <property type="project" value="InterPro"/>
</dbReference>
<sequence>MGTIGEVLVGLLGGLGLFIYGMQIMSEGMQKAAGDKLRNILEVLTKNPVIAMFTGVILTVLVQSSSTSTVMIVSFVNAGLMSLGQAVGTIFGANIGTTITAQVVSFDLGMFALPAIAVGVALNSFAKRRLKKYVGRSILGFGILFLGLTMMSDAMVPLREQEMFINMLKQFGAFPALGVLAGAMFTIAVQSSSAATGVIIALTLQDLLTFESGVALILGTNIGTCATTLVASVGSNLAARRTAAAHIIFNTIGTLLILIILSPFSEIVRMTADTVPRQVANAHTIFNVGMAVVFLPFTNKFVNLVIKLIPGEETGIQQGSKYLDKRVLATPSVAISNARKEVIRMGKLAHEMVDEAYESFLEKDFRKMKLVEQKEDVVDQLEKEISTYLSAISYSSLTTSQSKQVTSLMNAINDIERVGDHSENLVNLTKAIIEDNLPFSDTAIKELSDFHEKVSGMYQKAINAFEDEDYEKAREVVEYDDVIDEMEKILRKHHMMRLNEKRCHPSSGVVYLDILSNFERIGDHSTNLSEAIFGDD</sequence>
<dbReference type="InterPro" id="IPR038078">
    <property type="entry name" value="PhoU-like_sf"/>
</dbReference>